<accession>A0AAJ5X4G2</accession>
<proteinExistence type="predicted"/>
<protein>
    <recommendedName>
        <fullName evidence="3">Acyltransferase</fullName>
    </recommendedName>
</protein>
<dbReference type="Gene3D" id="2.160.10.10">
    <property type="entry name" value="Hexapeptide repeat proteins"/>
    <property type="match status" value="1"/>
</dbReference>
<dbReference type="Proteomes" id="UP001218362">
    <property type="component" value="Chromosome"/>
</dbReference>
<evidence type="ECO:0000313" key="1">
    <source>
        <dbReference type="EMBL" id="WEK45860.1"/>
    </source>
</evidence>
<dbReference type="InterPro" id="IPR011004">
    <property type="entry name" value="Trimer_LpxA-like_sf"/>
</dbReference>
<organism evidence="1 2">
    <name type="scientific">Candidatus Andeanibacterium colombiense</name>
    <dbReference type="NCBI Taxonomy" id="3121345"/>
    <lineage>
        <taxon>Bacteria</taxon>
        <taxon>Pseudomonadati</taxon>
        <taxon>Pseudomonadota</taxon>
        <taxon>Alphaproteobacteria</taxon>
        <taxon>Sphingomonadales</taxon>
        <taxon>Sphingomonadaceae</taxon>
        <taxon>Candidatus Andeanibacterium</taxon>
    </lineage>
</organism>
<dbReference type="EMBL" id="CP119316">
    <property type="protein sequence ID" value="WEK45860.1"/>
    <property type="molecule type" value="Genomic_DNA"/>
</dbReference>
<sequence>MRGTSNASLVLQLAAMWLPWKVRRPLLCKLFGYRIHSTARIKFSLVLADHVDMMEGSLVKNLTMIKGLTTLILHPRGRIGNLNWITGMLANDRVFFRDEPDRVSSLVVGEGASITNRHLFDCSNRITIGRFTTIGGFRSQFLTHSIDINSNRQTSQPIEIGEYSFTGTGVIVLKGASMGARCVLGAGSMLRSPFKSEYQLLAGNPAKPVRELDRDARYFHRTIGGVY</sequence>
<evidence type="ECO:0000313" key="2">
    <source>
        <dbReference type="Proteomes" id="UP001218362"/>
    </source>
</evidence>
<dbReference type="SUPFAM" id="SSF51161">
    <property type="entry name" value="Trimeric LpxA-like enzymes"/>
    <property type="match status" value="1"/>
</dbReference>
<dbReference type="KEGG" id="acob:P0Y56_12600"/>
<gene>
    <name evidence="1" type="ORF">P0Y56_12600</name>
</gene>
<reference evidence="1" key="1">
    <citation type="submission" date="2023-03" db="EMBL/GenBank/DDBJ databases">
        <title>Andean soil-derived lignocellulolytic bacterial consortium as a source of novel taxa and putative plastic-active enzymes.</title>
        <authorList>
            <person name="Diaz-Garcia L."/>
            <person name="Chuvochina M."/>
            <person name="Feuerriegel G."/>
            <person name="Bunk B."/>
            <person name="Sproer C."/>
            <person name="Streit W.R."/>
            <person name="Rodriguez L.M."/>
            <person name="Overmann J."/>
            <person name="Jimenez D.J."/>
        </authorList>
    </citation>
    <scope>NUCLEOTIDE SEQUENCE</scope>
    <source>
        <strain evidence="1">MAG 26</strain>
    </source>
</reference>
<dbReference type="PANTHER" id="PTHR23416:SF78">
    <property type="entry name" value="LIPOPOLYSACCHARIDE BIOSYNTHESIS O-ACETYL TRANSFERASE WBBJ-RELATED"/>
    <property type="match status" value="1"/>
</dbReference>
<dbReference type="AlphaFoldDB" id="A0AAJ5X4G2"/>
<dbReference type="PANTHER" id="PTHR23416">
    <property type="entry name" value="SIALIC ACID SYNTHASE-RELATED"/>
    <property type="match status" value="1"/>
</dbReference>
<dbReference type="InterPro" id="IPR051159">
    <property type="entry name" value="Hexapeptide_acetyltransf"/>
</dbReference>
<evidence type="ECO:0008006" key="3">
    <source>
        <dbReference type="Google" id="ProtNLM"/>
    </source>
</evidence>
<name>A0AAJ5X4G2_9SPHN</name>